<accession>A0ABU0KHQ4</accession>
<name>A0ABU0KHQ4_9ACTN</name>
<reference evidence="2 3" key="1">
    <citation type="submission" date="2023-07" db="EMBL/GenBank/DDBJ databases">
        <title>Genomic Encyclopedia of Type Strains, Phase IV (KMG-IV): sequencing the most valuable type-strain genomes for metagenomic binning, comparative biology and taxonomic classification.</title>
        <authorList>
            <person name="Goeker M."/>
        </authorList>
    </citation>
    <scope>NUCLEOTIDE SEQUENCE [LARGE SCALE GENOMIC DNA]</scope>
    <source>
        <strain evidence="2 3">DSM 40573</strain>
    </source>
</reference>
<dbReference type="EMBL" id="JAUSWC010000012">
    <property type="protein sequence ID" value="MDQ0488834.1"/>
    <property type="molecule type" value="Genomic_DNA"/>
</dbReference>
<protein>
    <submittedName>
        <fullName evidence="2">Uncharacterized protein</fullName>
    </submittedName>
</protein>
<proteinExistence type="predicted"/>
<comment type="caution">
    <text evidence="2">The sequence shown here is derived from an EMBL/GenBank/DDBJ whole genome shotgun (WGS) entry which is preliminary data.</text>
</comment>
<sequence length="70" mass="7634">MITDHQRKIRERYLSAPVMAAPKPWRKVLDRPVGGLLGIGFAVHPGTGSVVPGRPGGHRVSDRLTPGRRT</sequence>
<dbReference type="RefSeq" id="WP_019523991.1">
    <property type="nucleotide sequence ID" value="NZ_JAUSWC010000012.1"/>
</dbReference>
<organism evidence="2 3">
    <name type="scientific">Streptomyces thermodiastaticus</name>
    <dbReference type="NCBI Taxonomy" id="44061"/>
    <lineage>
        <taxon>Bacteria</taxon>
        <taxon>Bacillati</taxon>
        <taxon>Actinomycetota</taxon>
        <taxon>Actinomycetes</taxon>
        <taxon>Kitasatosporales</taxon>
        <taxon>Streptomycetaceae</taxon>
        <taxon>Streptomyces</taxon>
    </lineage>
</organism>
<evidence type="ECO:0000256" key="1">
    <source>
        <dbReference type="SAM" id="MobiDB-lite"/>
    </source>
</evidence>
<gene>
    <name evidence="2" type="ORF">QO019_003702</name>
</gene>
<dbReference type="Proteomes" id="UP001236795">
    <property type="component" value="Unassembled WGS sequence"/>
</dbReference>
<evidence type="ECO:0000313" key="3">
    <source>
        <dbReference type="Proteomes" id="UP001236795"/>
    </source>
</evidence>
<evidence type="ECO:0000313" key="2">
    <source>
        <dbReference type="EMBL" id="MDQ0488834.1"/>
    </source>
</evidence>
<feature type="region of interest" description="Disordered" evidence="1">
    <location>
        <begin position="47"/>
        <end position="70"/>
    </location>
</feature>
<keyword evidence="3" id="KW-1185">Reference proteome</keyword>